<comment type="caution">
    <text evidence="3">The sequence shown here is derived from an EMBL/GenBank/DDBJ whole genome shotgun (WGS) entry which is preliminary data.</text>
</comment>
<dbReference type="PROSITE" id="PS51257">
    <property type="entry name" value="PROKAR_LIPOPROTEIN"/>
    <property type="match status" value="1"/>
</dbReference>
<evidence type="ECO:0000313" key="4">
    <source>
        <dbReference type="Proteomes" id="UP000272400"/>
    </source>
</evidence>
<feature type="chain" id="PRO_5038991497" evidence="2">
    <location>
        <begin position="19"/>
        <end position="173"/>
    </location>
</feature>
<feature type="region of interest" description="Disordered" evidence="1">
    <location>
        <begin position="19"/>
        <end position="74"/>
    </location>
</feature>
<evidence type="ECO:0000256" key="1">
    <source>
        <dbReference type="SAM" id="MobiDB-lite"/>
    </source>
</evidence>
<gene>
    <name evidence="3" type="ORF">EDD29_1628</name>
</gene>
<dbReference type="Proteomes" id="UP000272400">
    <property type="component" value="Unassembled WGS sequence"/>
</dbReference>
<evidence type="ECO:0000313" key="3">
    <source>
        <dbReference type="EMBL" id="ROO84111.1"/>
    </source>
</evidence>
<protein>
    <submittedName>
        <fullName evidence="3">Uncharacterized protein</fullName>
    </submittedName>
</protein>
<accession>A0A3N1CS23</accession>
<dbReference type="AlphaFoldDB" id="A0A3N1CS23"/>
<proteinExistence type="predicted"/>
<feature type="compositionally biased region" description="Low complexity" evidence="1">
    <location>
        <begin position="34"/>
        <end position="50"/>
    </location>
</feature>
<keyword evidence="4" id="KW-1185">Reference proteome</keyword>
<sequence length="173" mass="18008">MKPLALTLAALLTLSVSACGGGGSEEEGTQPETSAGAAAAPSDSGVPVPSEKSGVPLIEPSETGKPAPKPQPNQVKALVGTWQGDGPVKEYFVFTAKGDGMLIAQDKTLWTGTVIPAGKNTFRLSWEGTDPGATYWQVVLKDGGKAFTFAATDQDYTKVAKPKTDKTDKPEEQ</sequence>
<dbReference type="RefSeq" id="WP_246052591.1">
    <property type="nucleotide sequence ID" value="NZ_RJKE01000001.1"/>
</dbReference>
<reference evidence="3 4" key="1">
    <citation type="submission" date="2018-11" db="EMBL/GenBank/DDBJ databases">
        <title>Sequencing the genomes of 1000 actinobacteria strains.</title>
        <authorList>
            <person name="Klenk H.-P."/>
        </authorList>
    </citation>
    <scope>NUCLEOTIDE SEQUENCE [LARGE SCALE GENOMIC DNA]</scope>
    <source>
        <strain evidence="3 4">DSM 44254</strain>
    </source>
</reference>
<dbReference type="EMBL" id="RJKE01000001">
    <property type="protein sequence ID" value="ROO84111.1"/>
    <property type="molecule type" value="Genomic_DNA"/>
</dbReference>
<organism evidence="3 4">
    <name type="scientific">Actinocorallia herbida</name>
    <dbReference type="NCBI Taxonomy" id="58109"/>
    <lineage>
        <taxon>Bacteria</taxon>
        <taxon>Bacillati</taxon>
        <taxon>Actinomycetota</taxon>
        <taxon>Actinomycetes</taxon>
        <taxon>Streptosporangiales</taxon>
        <taxon>Thermomonosporaceae</taxon>
        <taxon>Actinocorallia</taxon>
    </lineage>
</organism>
<name>A0A3N1CS23_9ACTN</name>
<keyword evidence="2" id="KW-0732">Signal</keyword>
<evidence type="ECO:0000256" key="2">
    <source>
        <dbReference type="SAM" id="SignalP"/>
    </source>
</evidence>
<feature type="signal peptide" evidence="2">
    <location>
        <begin position="1"/>
        <end position="18"/>
    </location>
</feature>